<dbReference type="GO" id="GO:0005525">
    <property type="term" value="F:GTP binding"/>
    <property type="evidence" value="ECO:0007669"/>
    <property type="project" value="InterPro"/>
</dbReference>
<evidence type="ECO:0000259" key="2">
    <source>
        <dbReference type="Pfam" id="PF05099"/>
    </source>
</evidence>
<evidence type="ECO:0000259" key="1">
    <source>
        <dbReference type="Pfam" id="PF01926"/>
    </source>
</evidence>
<evidence type="ECO:0000313" key="4">
    <source>
        <dbReference type="Proteomes" id="UP000249794"/>
    </source>
</evidence>
<dbReference type="Gene3D" id="3.40.50.300">
    <property type="entry name" value="P-loop containing nucleotide triphosphate hydrolases"/>
    <property type="match status" value="1"/>
</dbReference>
<dbReference type="AlphaFoldDB" id="A0A2W4YPH1"/>
<dbReference type="Proteomes" id="UP000249794">
    <property type="component" value="Unassembled WGS sequence"/>
</dbReference>
<feature type="domain" description="G" evidence="1">
    <location>
        <begin position="285"/>
        <end position="392"/>
    </location>
</feature>
<gene>
    <name evidence="3" type="ORF">DCF15_17425</name>
</gene>
<reference evidence="4" key="1">
    <citation type="submission" date="2018-04" db="EMBL/GenBank/DDBJ databases">
        <authorList>
            <person name="Cornet L."/>
        </authorList>
    </citation>
    <scope>NUCLEOTIDE SEQUENCE [LARGE SCALE GENOMIC DNA]</scope>
</reference>
<name>A0A2W4YPH1_9CYAN</name>
<dbReference type="Pfam" id="PF01926">
    <property type="entry name" value="MMR_HSR1"/>
    <property type="match status" value="1"/>
</dbReference>
<dbReference type="SUPFAM" id="SSF158682">
    <property type="entry name" value="TerB-like"/>
    <property type="match status" value="1"/>
</dbReference>
<dbReference type="InterPro" id="IPR007791">
    <property type="entry name" value="DjlA_N"/>
</dbReference>
<feature type="domain" description="Co-chaperone DjlA N-terminal" evidence="2">
    <location>
        <begin position="17"/>
        <end position="121"/>
    </location>
</feature>
<evidence type="ECO:0008006" key="5">
    <source>
        <dbReference type="Google" id="ProtNLM"/>
    </source>
</evidence>
<proteinExistence type="predicted"/>
<dbReference type="Pfam" id="PF05099">
    <property type="entry name" value="TerB"/>
    <property type="match status" value="1"/>
</dbReference>
<protein>
    <recommendedName>
        <fullName evidence="5">GTPase</fullName>
    </recommendedName>
</protein>
<reference evidence="3 4" key="2">
    <citation type="submission" date="2018-06" db="EMBL/GenBank/DDBJ databases">
        <title>Metagenomic assembly of (sub)arctic Cyanobacteria and their associated microbiome from non-axenic cultures.</title>
        <authorList>
            <person name="Baurain D."/>
        </authorList>
    </citation>
    <scope>NUCLEOTIDE SEQUENCE [LARGE SCALE GENOMIC DNA]</scope>
    <source>
        <strain evidence="3">ULC027bin1</strain>
    </source>
</reference>
<dbReference type="InterPro" id="IPR029024">
    <property type="entry name" value="TerB-like"/>
</dbReference>
<dbReference type="InterPro" id="IPR006073">
    <property type="entry name" value="GTP-bd"/>
</dbReference>
<evidence type="ECO:0000313" key="3">
    <source>
        <dbReference type="EMBL" id="PZO48911.1"/>
    </source>
</evidence>
<dbReference type="InterPro" id="IPR027417">
    <property type="entry name" value="P-loop_NTPase"/>
</dbReference>
<dbReference type="SUPFAM" id="SSF52540">
    <property type="entry name" value="P-loop containing nucleoside triphosphate hydrolases"/>
    <property type="match status" value="1"/>
</dbReference>
<sequence length="600" mass="67378">MVASTIAKPQLNCNLLLLAHLVCADEQIHIQEAKALQSLTEQISADQTTKDALEAILSKAPTAPTVEALAQKILPGQQIESLKQLLAVACIDGYLAPVEETFVTNVAKLWNISEEEVKHLRLSAKQARRSQFSLKADKDDLSRGAHILKGTESVLSRALIKRLADIAPESLGRRVHKLQQEILLAGPEYDKAIEICAKVAQKDYRFADSGLSSASKTLKDLREQMQSVINQLGSQVAKAGSGKTLGDVVAQLEATRQELDERTLKELEDIQLALKAKQRSLNHFTIAFMGRTKAGKSTLHATVTGEGWEAIGVGMQRTTRYNRVYEWKNIRIIDTPGIGAPGGEDDEAIAGSIVDESDVICYVVTDDSIQETEFEFMKVLKERTKPLIVLLNVKKNLQDSRRLEHFLKNPDKLFIKGDNGIDGHIERIKRYTKEHYANGYLDIVPVMLLAAQLSRKSEDKKQAAKLLQASRLKDFLDSLRMAIVEYGPIRRSQTLLGSTVYSVEQPQKWAEVQTKKYYEIAEDISNKRIRIKKESETALIDVKETLNQNIKVIFADLNKSLDVFCNAHWKDSEKDIQKAWKARRHWFRQVGQDKVSIYIG</sequence>
<accession>A0A2W4YPH1</accession>
<dbReference type="Gene3D" id="1.10.3680.10">
    <property type="entry name" value="TerB-like"/>
    <property type="match status" value="1"/>
</dbReference>
<organism evidence="3 4">
    <name type="scientific">Phormidesmis priestleyi</name>
    <dbReference type="NCBI Taxonomy" id="268141"/>
    <lineage>
        <taxon>Bacteria</taxon>
        <taxon>Bacillati</taxon>
        <taxon>Cyanobacteriota</taxon>
        <taxon>Cyanophyceae</taxon>
        <taxon>Leptolyngbyales</taxon>
        <taxon>Leptolyngbyaceae</taxon>
        <taxon>Phormidesmis</taxon>
    </lineage>
</organism>
<comment type="caution">
    <text evidence="3">The sequence shown here is derived from an EMBL/GenBank/DDBJ whole genome shotgun (WGS) entry which is preliminary data.</text>
</comment>
<dbReference type="EMBL" id="QBMP01000225">
    <property type="protein sequence ID" value="PZO48911.1"/>
    <property type="molecule type" value="Genomic_DNA"/>
</dbReference>